<name>A0AAD6YDH3_9AGAR</name>
<dbReference type="EMBL" id="JARJCW010000028">
    <property type="protein sequence ID" value="KAJ7210516.1"/>
    <property type="molecule type" value="Genomic_DNA"/>
</dbReference>
<dbReference type="AlphaFoldDB" id="A0AAD6YDH3"/>
<comment type="caution">
    <text evidence="1">The sequence shown here is derived from an EMBL/GenBank/DDBJ whole genome shotgun (WGS) entry which is preliminary data.</text>
</comment>
<proteinExistence type="predicted"/>
<organism evidence="1 2">
    <name type="scientific">Mycena pura</name>
    <dbReference type="NCBI Taxonomy" id="153505"/>
    <lineage>
        <taxon>Eukaryota</taxon>
        <taxon>Fungi</taxon>
        <taxon>Dikarya</taxon>
        <taxon>Basidiomycota</taxon>
        <taxon>Agaricomycotina</taxon>
        <taxon>Agaricomycetes</taxon>
        <taxon>Agaricomycetidae</taxon>
        <taxon>Agaricales</taxon>
        <taxon>Marasmiineae</taxon>
        <taxon>Mycenaceae</taxon>
        <taxon>Mycena</taxon>
    </lineage>
</organism>
<dbReference type="Gene3D" id="3.30.530.20">
    <property type="match status" value="1"/>
</dbReference>
<evidence type="ECO:0000313" key="2">
    <source>
        <dbReference type="Proteomes" id="UP001219525"/>
    </source>
</evidence>
<dbReference type="InterPro" id="IPR023393">
    <property type="entry name" value="START-like_dom_sf"/>
</dbReference>
<protein>
    <submittedName>
        <fullName evidence="1">Uncharacterized protein</fullName>
    </submittedName>
</protein>
<reference evidence="1" key="1">
    <citation type="submission" date="2023-03" db="EMBL/GenBank/DDBJ databases">
        <title>Massive genome expansion in bonnet fungi (Mycena s.s.) driven by repeated elements and novel gene families across ecological guilds.</title>
        <authorList>
            <consortium name="Lawrence Berkeley National Laboratory"/>
            <person name="Harder C.B."/>
            <person name="Miyauchi S."/>
            <person name="Viragh M."/>
            <person name="Kuo A."/>
            <person name="Thoen E."/>
            <person name="Andreopoulos B."/>
            <person name="Lu D."/>
            <person name="Skrede I."/>
            <person name="Drula E."/>
            <person name="Henrissat B."/>
            <person name="Morin E."/>
            <person name="Kohler A."/>
            <person name="Barry K."/>
            <person name="LaButti K."/>
            <person name="Morin E."/>
            <person name="Salamov A."/>
            <person name="Lipzen A."/>
            <person name="Mereny Z."/>
            <person name="Hegedus B."/>
            <person name="Baldrian P."/>
            <person name="Stursova M."/>
            <person name="Weitz H."/>
            <person name="Taylor A."/>
            <person name="Grigoriev I.V."/>
            <person name="Nagy L.G."/>
            <person name="Martin F."/>
            <person name="Kauserud H."/>
        </authorList>
    </citation>
    <scope>NUCLEOTIDE SEQUENCE</scope>
    <source>
        <strain evidence="1">9144</strain>
    </source>
</reference>
<gene>
    <name evidence="1" type="ORF">GGX14DRAFT_363277</name>
</gene>
<evidence type="ECO:0000313" key="1">
    <source>
        <dbReference type="EMBL" id="KAJ7210516.1"/>
    </source>
</evidence>
<dbReference type="Proteomes" id="UP001219525">
    <property type="component" value="Unassembled WGS sequence"/>
</dbReference>
<accession>A0AAD6YDH3</accession>
<sequence length="170" mass="18665">MPVISCPTGKGSPWQVGFIHNSYTYNGPLQKFTNLTESFFDISWYVSVASFATTGTDNVPGATRSGLFAGGIFNESLTAYLHNSETLEYTYLGMPSTSTQPPLKYHSYAETFRFESICNGRATYIDVITYSCIDNQVVAYNSWYTLHTTSFQAMAASLGATVMAGDCPRS</sequence>
<keyword evidence="2" id="KW-1185">Reference proteome</keyword>